<reference evidence="1 2" key="1">
    <citation type="submission" date="2017-09" db="EMBL/GenBank/DDBJ databases">
        <title>Depth-based differentiation of microbial function through sediment-hosted aquifers and enrichment of novel symbionts in the deep terrestrial subsurface.</title>
        <authorList>
            <person name="Probst A.J."/>
            <person name="Ladd B."/>
            <person name="Jarett J.K."/>
            <person name="Geller-Mcgrath D.E."/>
            <person name="Sieber C.M."/>
            <person name="Emerson J.B."/>
            <person name="Anantharaman K."/>
            <person name="Thomas B.C."/>
            <person name="Malmstrom R."/>
            <person name="Stieglmeier M."/>
            <person name="Klingl A."/>
            <person name="Woyke T."/>
            <person name="Ryan C.M."/>
            <person name="Banfield J.F."/>
        </authorList>
    </citation>
    <scope>NUCLEOTIDE SEQUENCE [LARGE SCALE GENOMIC DNA]</scope>
    <source>
        <strain evidence="1">CG22_combo_CG10-13_8_21_14_all_37_9</strain>
    </source>
</reference>
<proteinExistence type="predicted"/>
<evidence type="ECO:0000313" key="2">
    <source>
        <dbReference type="Proteomes" id="UP000229334"/>
    </source>
</evidence>
<comment type="caution">
    <text evidence="1">The sequence shown here is derived from an EMBL/GenBank/DDBJ whole genome shotgun (WGS) entry which is preliminary data.</text>
</comment>
<organism evidence="1 2">
    <name type="scientific">Candidatus Vogelbacteria bacterium CG22_combo_CG10-13_8_21_14_all_37_9</name>
    <dbReference type="NCBI Taxonomy" id="1975046"/>
    <lineage>
        <taxon>Bacteria</taxon>
        <taxon>Candidatus Vogeliibacteriota</taxon>
    </lineage>
</organism>
<evidence type="ECO:0000313" key="1">
    <source>
        <dbReference type="EMBL" id="PIP58049.1"/>
    </source>
</evidence>
<name>A0A2H0BKH9_9BACT</name>
<accession>A0A2H0BKH9</accession>
<dbReference type="AlphaFoldDB" id="A0A2H0BKH9"/>
<dbReference type="Proteomes" id="UP000229334">
    <property type="component" value="Unassembled WGS sequence"/>
</dbReference>
<protein>
    <submittedName>
        <fullName evidence="1">Uncharacterized protein</fullName>
    </submittedName>
</protein>
<sequence length="146" mass="16604">MNLSLAEETSEATVEVVNSLKKIREAIAENITGYLNVSISFADSMPTNYYNEISPTKVPLSSSDWKDVFFLADKSKEFENLLSLLKVSDYAEFEIVNDSQLAKAVSLCWRFNHNLSMAELSFALFVMISKRRGRRPIIKLKLCRLV</sequence>
<dbReference type="EMBL" id="PCSX01000036">
    <property type="protein sequence ID" value="PIP58049.1"/>
    <property type="molecule type" value="Genomic_DNA"/>
</dbReference>
<gene>
    <name evidence="1" type="ORF">COX02_02470</name>
</gene>